<evidence type="ECO:0000313" key="2">
    <source>
        <dbReference type="Proteomes" id="UP001381693"/>
    </source>
</evidence>
<proteinExistence type="predicted"/>
<protein>
    <submittedName>
        <fullName evidence="1">Uncharacterized protein</fullName>
    </submittedName>
</protein>
<feature type="non-terminal residue" evidence="1">
    <location>
        <position position="70"/>
    </location>
</feature>
<name>A0AAN9AFY3_HALRR</name>
<gene>
    <name evidence="1" type="ORF">SK128_026848</name>
</gene>
<dbReference type="EMBL" id="JAXCGZ010001064">
    <property type="protein sequence ID" value="KAK7085387.1"/>
    <property type="molecule type" value="Genomic_DNA"/>
</dbReference>
<keyword evidence="2" id="KW-1185">Reference proteome</keyword>
<dbReference type="AlphaFoldDB" id="A0AAN9AFY3"/>
<sequence>MSKSETCILTQNESFSVGHFVNGVGVFVDSWGGSCFGYDDDGKEAPRILTTLHDAVKARFGEQKMMSGDD</sequence>
<evidence type="ECO:0000313" key="1">
    <source>
        <dbReference type="EMBL" id="KAK7085387.1"/>
    </source>
</evidence>
<reference evidence="1 2" key="1">
    <citation type="submission" date="2023-11" db="EMBL/GenBank/DDBJ databases">
        <title>Halocaridina rubra genome assembly.</title>
        <authorList>
            <person name="Smith C."/>
        </authorList>
    </citation>
    <scope>NUCLEOTIDE SEQUENCE [LARGE SCALE GENOMIC DNA]</scope>
    <source>
        <strain evidence="1">EP-1</strain>
        <tissue evidence="1">Whole</tissue>
    </source>
</reference>
<dbReference type="Proteomes" id="UP001381693">
    <property type="component" value="Unassembled WGS sequence"/>
</dbReference>
<comment type="caution">
    <text evidence="1">The sequence shown here is derived from an EMBL/GenBank/DDBJ whole genome shotgun (WGS) entry which is preliminary data.</text>
</comment>
<organism evidence="1 2">
    <name type="scientific">Halocaridina rubra</name>
    <name type="common">Hawaiian red shrimp</name>
    <dbReference type="NCBI Taxonomy" id="373956"/>
    <lineage>
        <taxon>Eukaryota</taxon>
        <taxon>Metazoa</taxon>
        <taxon>Ecdysozoa</taxon>
        <taxon>Arthropoda</taxon>
        <taxon>Crustacea</taxon>
        <taxon>Multicrustacea</taxon>
        <taxon>Malacostraca</taxon>
        <taxon>Eumalacostraca</taxon>
        <taxon>Eucarida</taxon>
        <taxon>Decapoda</taxon>
        <taxon>Pleocyemata</taxon>
        <taxon>Caridea</taxon>
        <taxon>Atyoidea</taxon>
        <taxon>Atyidae</taxon>
        <taxon>Halocaridina</taxon>
    </lineage>
</organism>
<accession>A0AAN9AFY3</accession>